<comment type="subcellular location">
    <subcellularLocation>
        <location evidence="1">Nucleus</location>
    </subcellularLocation>
</comment>
<proteinExistence type="predicted"/>
<dbReference type="SUPFAM" id="SSF110324">
    <property type="entry name" value="Ribosomal L27 protein-like"/>
    <property type="match status" value="1"/>
</dbReference>
<dbReference type="EMBL" id="CALTRL010006207">
    <property type="protein sequence ID" value="CAH7690155.1"/>
    <property type="molecule type" value="Genomic_DNA"/>
</dbReference>
<dbReference type="PANTHER" id="PTHR21321">
    <property type="entry name" value="PNAS-3 RELATED"/>
    <property type="match status" value="1"/>
</dbReference>
<dbReference type="Proteomes" id="UP001153365">
    <property type="component" value="Unassembled WGS sequence"/>
</dbReference>
<keyword evidence="7" id="KW-0540">Nuclease</keyword>
<dbReference type="GO" id="GO:0071051">
    <property type="term" value="P:poly(A)-dependent snoRNA 3'-end processing"/>
    <property type="evidence" value="ECO:0007669"/>
    <property type="project" value="TreeGrafter"/>
</dbReference>
<feature type="compositionally biased region" description="Gly residues" evidence="5">
    <location>
        <begin position="1"/>
        <end position="11"/>
    </location>
</feature>
<dbReference type="FunFam" id="2.40.50.140:FF:000127">
    <property type="entry name" value="Exosome complex component RRP40"/>
    <property type="match status" value="1"/>
</dbReference>
<keyword evidence="7" id="KW-0378">Hydrolase</keyword>
<comment type="caution">
    <text evidence="7">The sequence shown here is derived from an EMBL/GenBank/DDBJ whole genome shotgun (WGS) entry which is preliminary data.</text>
</comment>
<dbReference type="GO" id="GO:0071034">
    <property type="term" value="P:CUT catabolic process"/>
    <property type="evidence" value="ECO:0007669"/>
    <property type="project" value="TreeGrafter"/>
</dbReference>
<sequence>METVATGGGGTSRRRSIESGQLVLPGDRVGRIESNPNNGQESRNGRSKRVVKVGPGLSVDDQTSVVRSNRLGICGKLRSENLEQFWIEGRSKRYVPALGDPVIGIVLGRQTEGYRIDINSNQPAYLDGLAFEGATKRSKPNLKTGAIVYGRISSVLGFMEAEIECFDGNSQRADGFGEMLGGMLVRDLLLERCRSLIKPPHEILNDIGKRLKFEISIGMNGRIWCKAETIRETVELIKFIKQEQK</sequence>
<dbReference type="SUPFAM" id="SSF54791">
    <property type="entry name" value="Eukaryotic type KH-domain (KH-domain type I)"/>
    <property type="match status" value="1"/>
</dbReference>
<organism evidence="7 8">
    <name type="scientific">Phakopsora pachyrhizi</name>
    <name type="common">Asian soybean rust disease fungus</name>
    <dbReference type="NCBI Taxonomy" id="170000"/>
    <lineage>
        <taxon>Eukaryota</taxon>
        <taxon>Fungi</taxon>
        <taxon>Dikarya</taxon>
        <taxon>Basidiomycota</taxon>
        <taxon>Pucciniomycotina</taxon>
        <taxon>Pucciniomycetes</taxon>
        <taxon>Pucciniales</taxon>
        <taxon>Phakopsoraceae</taxon>
        <taxon>Phakopsora</taxon>
    </lineage>
</organism>
<dbReference type="GO" id="GO:0003723">
    <property type="term" value="F:RNA binding"/>
    <property type="evidence" value="ECO:0007669"/>
    <property type="project" value="UniProtKB-KW"/>
</dbReference>
<feature type="region of interest" description="Disordered" evidence="5">
    <location>
        <begin position="1"/>
        <end position="51"/>
    </location>
</feature>
<reference evidence="7" key="1">
    <citation type="submission" date="2022-06" db="EMBL/GenBank/DDBJ databases">
        <authorList>
            <consortium name="SYNGENTA / RWTH Aachen University"/>
        </authorList>
    </citation>
    <scope>NUCLEOTIDE SEQUENCE</scope>
</reference>
<keyword evidence="3" id="KW-0271">Exosome</keyword>
<evidence type="ECO:0000313" key="8">
    <source>
        <dbReference type="Proteomes" id="UP001153365"/>
    </source>
</evidence>
<feature type="domain" description="K Homology" evidence="6">
    <location>
        <begin position="188"/>
        <end position="229"/>
    </location>
</feature>
<dbReference type="GO" id="GO:0071038">
    <property type="term" value="P:TRAMP-dependent tRNA surveillance pathway"/>
    <property type="evidence" value="ECO:0007669"/>
    <property type="project" value="TreeGrafter"/>
</dbReference>
<accession>A0AAV0BST1</accession>
<dbReference type="Gene3D" id="2.40.50.140">
    <property type="entry name" value="Nucleic acid-binding proteins"/>
    <property type="match status" value="1"/>
</dbReference>
<evidence type="ECO:0000313" key="7">
    <source>
        <dbReference type="EMBL" id="CAH7690155.1"/>
    </source>
</evidence>
<dbReference type="InterPro" id="IPR036612">
    <property type="entry name" value="KH_dom_type_1_sf"/>
</dbReference>
<evidence type="ECO:0000256" key="1">
    <source>
        <dbReference type="ARBA" id="ARBA00004123"/>
    </source>
</evidence>
<evidence type="ECO:0000256" key="5">
    <source>
        <dbReference type="SAM" id="MobiDB-lite"/>
    </source>
</evidence>
<gene>
    <name evidence="7" type="ORF">PPACK8108_LOCUS25409</name>
</gene>
<keyword evidence="2" id="KW-0963">Cytoplasm</keyword>
<dbReference type="AlphaFoldDB" id="A0AAV0BST1"/>
<dbReference type="Pfam" id="PF15985">
    <property type="entry name" value="KH_6"/>
    <property type="match status" value="1"/>
</dbReference>
<dbReference type="GO" id="GO:0000176">
    <property type="term" value="C:nuclear exosome (RNase complex)"/>
    <property type="evidence" value="ECO:0007669"/>
    <property type="project" value="TreeGrafter"/>
</dbReference>
<dbReference type="GO" id="GO:0034475">
    <property type="term" value="P:U4 snRNA 3'-end processing"/>
    <property type="evidence" value="ECO:0007669"/>
    <property type="project" value="TreeGrafter"/>
</dbReference>
<protein>
    <submittedName>
        <fullName evidence="7">Exosome complex exonuclease RRP40</fullName>
    </submittedName>
</protein>
<dbReference type="InterPro" id="IPR026699">
    <property type="entry name" value="Exosome_RNA_bind1/RRP40/RRP4"/>
</dbReference>
<dbReference type="Pfam" id="PF21262">
    <property type="entry name" value="RRP40_S1"/>
    <property type="match status" value="1"/>
</dbReference>
<dbReference type="GO" id="GO:0004527">
    <property type="term" value="F:exonuclease activity"/>
    <property type="evidence" value="ECO:0007669"/>
    <property type="project" value="UniProtKB-KW"/>
</dbReference>
<name>A0AAV0BST1_PHAPC</name>
<dbReference type="InterPro" id="IPR004088">
    <property type="entry name" value="KH_dom_type_1"/>
</dbReference>
<dbReference type="GO" id="GO:0071035">
    <property type="term" value="P:nuclear polyadenylation-dependent rRNA catabolic process"/>
    <property type="evidence" value="ECO:0007669"/>
    <property type="project" value="TreeGrafter"/>
</dbReference>
<evidence type="ECO:0000259" key="6">
    <source>
        <dbReference type="Pfam" id="PF15985"/>
    </source>
</evidence>
<dbReference type="GO" id="GO:0000467">
    <property type="term" value="P:exonucleolytic trimming to generate mature 3'-end of 5.8S rRNA from tricistronic rRNA transcript (SSU-rRNA, 5.8S rRNA, LSU-rRNA)"/>
    <property type="evidence" value="ECO:0007669"/>
    <property type="project" value="TreeGrafter"/>
</dbReference>
<dbReference type="GO" id="GO:0000177">
    <property type="term" value="C:cytoplasmic exosome (RNase complex)"/>
    <property type="evidence" value="ECO:0007669"/>
    <property type="project" value="TreeGrafter"/>
</dbReference>
<dbReference type="PANTHER" id="PTHR21321:SF1">
    <property type="entry name" value="EXOSOME COMPLEX COMPONENT RRP40"/>
    <property type="match status" value="1"/>
</dbReference>
<evidence type="ECO:0000256" key="4">
    <source>
        <dbReference type="ARBA" id="ARBA00022884"/>
    </source>
</evidence>
<dbReference type="InterPro" id="IPR012340">
    <property type="entry name" value="NA-bd_OB-fold"/>
</dbReference>
<dbReference type="Gene3D" id="3.30.1370.10">
    <property type="entry name" value="K Homology domain, type 1"/>
    <property type="match status" value="1"/>
</dbReference>
<keyword evidence="7" id="KW-0269">Exonuclease</keyword>
<evidence type="ECO:0000256" key="2">
    <source>
        <dbReference type="ARBA" id="ARBA00022490"/>
    </source>
</evidence>
<keyword evidence="4" id="KW-0694">RNA-binding</keyword>
<evidence type="ECO:0000256" key="3">
    <source>
        <dbReference type="ARBA" id="ARBA00022835"/>
    </source>
</evidence>
<keyword evidence="8" id="KW-1185">Reference proteome</keyword>
<dbReference type="Gene3D" id="2.40.50.100">
    <property type="match status" value="1"/>
</dbReference>
<dbReference type="SUPFAM" id="SSF50249">
    <property type="entry name" value="Nucleic acid-binding proteins"/>
    <property type="match status" value="1"/>
</dbReference>